<proteinExistence type="predicted"/>
<gene>
    <name evidence="2" type="ORF">Psuf_079670</name>
</gene>
<dbReference type="RefSeq" id="WP_173163035.1">
    <property type="nucleotide sequence ID" value="NZ_AP022871.1"/>
</dbReference>
<dbReference type="Gene3D" id="3.40.630.30">
    <property type="match status" value="1"/>
</dbReference>
<dbReference type="GO" id="GO:0016747">
    <property type="term" value="F:acyltransferase activity, transferring groups other than amino-acyl groups"/>
    <property type="evidence" value="ECO:0007669"/>
    <property type="project" value="InterPro"/>
</dbReference>
<dbReference type="KEGG" id="psuu:Psuf_079670"/>
<name>A0A6F8YX72_9ACTN</name>
<evidence type="ECO:0000313" key="3">
    <source>
        <dbReference type="Proteomes" id="UP000503011"/>
    </source>
</evidence>
<reference evidence="2 3" key="2">
    <citation type="submission" date="2020-03" db="EMBL/GenBank/DDBJ databases">
        <authorList>
            <person name="Ichikawa N."/>
            <person name="Kimura A."/>
            <person name="Kitahashi Y."/>
            <person name="Uohara A."/>
        </authorList>
    </citation>
    <scope>NUCLEOTIDE SEQUENCE [LARGE SCALE GENOMIC DNA]</scope>
    <source>
        <strain evidence="2 3">NBRC 105367</strain>
    </source>
</reference>
<dbReference type="InterPro" id="IPR000182">
    <property type="entry name" value="GNAT_dom"/>
</dbReference>
<keyword evidence="3" id="KW-1185">Reference proteome</keyword>
<reference evidence="2 3" key="1">
    <citation type="submission" date="2020-03" db="EMBL/GenBank/DDBJ databases">
        <title>Whole genome shotgun sequence of Phytohabitans suffuscus NBRC 105367.</title>
        <authorList>
            <person name="Komaki H."/>
            <person name="Tamura T."/>
        </authorList>
    </citation>
    <scope>NUCLEOTIDE SEQUENCE [LARGE SCALE GENOMIC DNA]</scope>
    <source>
        <strain evidence="2 3">NBRC 105367</strain>
    </source>
</reference>
<organism evidence="2 3">
    <name type="scientific">Phytohabitans suffuscus</name>
    <dbReference type="NCBI Taxonomy" id="624315"/>
    <lineage>
        <taxon>Bacteria</taxon>
        <taxon>Bacillati</taxon>
        <taxon>Actinomycetota</taxon>
        <taxon>Actinomycetes</taxon>
        <taxon>Micromonosporales</taxon>
        <taxon>Micromonosporaceae</taxon>
    </lineage>
</organism>
<dbReference type="InterPro" id="IPR016181">
    <property type="entry name" value="Acyl_CoA_acyltransferase"/>
</dbReference>
<dbReference type="Pfam" id="PF00583">
    <property type="entry name" value="Acetyltransf_1"/>
    <property type="match status" value="1"/>
</dbReference>
<dbReference type="AlphaFoldDB" id="A0A6F8YX72"/>
<evidence type="ECO:0000259" key="1">
    <source>
        <dbReference type="PROSITE" id="PS51186"/>
    </source>
</evidence>
<dbReference type="SUPFAM" id="SSF55729">
    <property type="entry name" value="Acyl-CoA N-acyltransferases (Nat)"/>
    <property type="match status" value="1"/>
</dbReference>
<dbReference type="Proteomes" id="UP000503011">
    <property type="component" value="Chromosome"/>
</dbReference>
<accession>A0A6F8YX72</accession>
<feature type="domain" description="N-acetyltransferase" evidence="1">
    <location>
        <begin position="12"/>
        <end position="181"/>
    </location>
</feature>
<protein>
    <recommendedName>
        <fullName evidence="1">N-acetyltransferase domain-containing protein</fullName>
    </recommendedName>
</protein>
<dbReference type="EMBL" id="AP022871">
    <property type="protein sequence ID" value="BCB90654.1"/>
    <property type="molecule type" value="Genomic_DNA"/>
</dbReference>
<evidence type="ECO:0000313" key="2">
    <source>
        <dbReference type="EMBL" id="BCB90654.1"/>
    </source>
</evidence>
<sequence length="181" mass="20653">MSDLVIERHDAAGLRAIREPVLAVYREVYADQLGDPFRTPERFWERLDAYASRDGFGMVCASVRSELAGFALGYPLPPRSRWWEHLRGEHEGDPAFTWEDGTRTFAFNELMTAPAWRGRGLAHAVHDALLTGRPEQRATLLTRPDNEPAHSAYLRWGWRVVGTMRPFADSPVFDAFVLDLR</sequence>
<dbReference type="PROSITE" id="PS51186">
    <property type="entry name" value="GNAT"/>
    <property type="match status" value="1"/>
</dbReference>